<proteinExistence type="predicted"/>
<evidence type="ECO:0000313" key="2">
    <source>
        <dbReference type="Proteomes" id="UP000005239"/>
    </source>
</evidence>
<accession>A0A2A6CD00</accession>
<reference evidence="1" key="2">
    <citation type="submission" date="2022-06" db="UniProtKB">
        <authorList>
            <consortium name="EnsemblMetazoa"/>
        </authorList>
    </citation>
    <scope>IDENTIFICATION</scope>
    <source>
        <strain evidence="1">PS312</strain>
    </source>
</reference>
<dbReference type="Proteomes" id="UP000005239">
    <property type="component" value="Unassembled WGS sequence"/>
</dbReference>
<gene>
    <name evidence="1" type="primary">WBGene00281595</name>
</gene>
<protein>
    <submittedName>
        <fullName evidence="1">Uncharacterized protein</fullName>
    </submittedName>
</protein>
<accession>A0A8R1Z497</accession>
<keyword evidence="2" id="KW-1185">Reference proteome</keyword>
<organism evidence="1 2">
    <name type="scientific">Pristionchus pacificus</name>
    <name type="common">Parasitic nematode worm</name>
    <dbReference type="NCBI Taxonomy" id="54126"/>
    <lineage>
        <taxon>Eukaryota</taxon>
        <taxon>Metazoa</taxon>
        <taxon>Ecdysozoa</taxon>
        <taxon>Nematoda</taxon>
        <taxon>Chromadorea</taxon>
        <taxon>Rhabditida</taxon>
        <taxon>Rhabditina</taxon>
        <taxon>Diplogasteromorpha</taxon>
        <taxon>Diplogasteroidea</taxon>
        <taxon>Neodiplogasteridae</taxon>
        <taxon>Pristionchus</taxon>
    </lineage>
</organism>
<reference evidence="2" key="1">
    <citation type="journal article" date="2008" name="Nat. Genet.">
        <title>The Pristionchus pacificus genome provides a unique perspective on nematode lifestyle and parasitism.</title>
        <authorList>
            <person name="Dieterich C."/>
            <person name="Clifton S.W."/>
            <person name="Schuster L.N."/>
            <person name="Chinwalla A."/>
            <person name="Delehaunty K."/>
            <person name="Dinkelacker I."/>
            <person name="Fulton L."/>
            <person name="Fulton R."/>
            <person name="Godfrey J."/>
            <person name="Minx P."/>
            <person name="Mitreva M."/>
            <person name="Roeseler W."/>
            <person name="Tian H."/>
            <person name="Witte H."/>
            <person name="Yang S.P."/>
            <person name="Wilson R.K."/>
            <person name="Sommer R.J."/>
        </authorList>
    </citation>
    <scope>NUCLEOTIDE SEQUENCE [LARGE SCALE GENOMIC DNA]</scope>
    <source>
        <strain evidence="2">PS312</strain>
    </source>
</reference>
<dbReference type="EnsemblMetazoa" id="PPA43226.1">
    <property type="protein sequence ID" value="PPA43226.1"/>
    <property type="gene ID" value="WBGene00281595"/>
</dbReference>
<dbReference type="AlphaFoldDB" id="A0A2A6CD00"/>
<name>A0A2A6CD00_PRIPA</name>
<sequence length="76" mass="8720">MQSWYVRIRKIIFENNKLVVHSSIVIVRIKVAIILINSEGCPAPTSFAERRADGTNGVRVVELEQPRPSGFRWIEK</sequence>
<evidence type="ECO:0000313" key="1">
    <source>
        <dbReference type="EnsemblMetazoa" id="PPA43226.1"/>
    </source>
</evidence>